<name>A0ABR6Z6Z7_9BURK</name>
<dbReference type="PANTHER" id="PTHR35526">
    <property type="entry name" value="ANTI-SIGMA-F FACTOR RSBW-RELATED"/>
    <property type="match status" value="1"/>
</dbReference>
<dbReference type="Pfam" id="PF13581">
    <property type="entry name" value="HATPase_c_2"/>
    <property type="match status" value="1"/>
</dbReference>
<keyword evidence="1" id="KW-0808">Transferase</keyword>
<dbReference type="GO" id="GO:0005524">
    <property type="term" value="F:ATP binding"/>
    <property type="evidence" value="ECO:0007669"/>
    <property type="project" value="UniProtKB-KW"/>
</dbReference>
<dbReference type="PANTHER" id="PTHR35526:SF6">
    <property type="entry name" value="SLR1861 PROTEIN"/>
    <property type="match status" value="1"/>
</dbReference>
<gene>
    <name evidence="3" type="ORF">H8L47_07270</name>
</gene>
<protein>
    <submittedName>
        <fullName evidence="3">ATP-binding protein</fullName>
    </submittedName>
</protein>
<keyword evidence="1" id="KW-0723">Serine/threonine-protein kinase</keyword>
<sequence length="147" mass="16306">MSSEETAPGPARFHHIIPGLISEIESLTEALRGWAERRHIPARTVNSIILMLDELLTNVVMHGYGDDDNGEIEVTVLTIVHGVEVTIRDSARAFDPFSIAEPDTTLSVDERDIGGLGVHFVRKMADSFAYRRDGDVNEVRFSKSFPS</sequence>
<organism evidence="3 4">
    <name type="scientific">Undibacterium umbellatum</name>
    <dbReference type="NCBI Taxonomy" id="2762300"/>
    <lineage>
        <taxon>Bacteria</taxon>
        <taxon>Pseudomonadati</taxon>
        <taxon>Pseudomonadota</taxon>
        <taxon>Betaproteobacteria</taxon>
        <taxon>Burkholderiales</taxon>
        <taxon>Oxalobacteraceae</taxon>
        <taxon>Undibacterium</taxon>
    </lineage>
</organism>
<evidence type="ECO:0000313" key="4">
    <source>
        <dbReference type="Proteomes" id="UP000646911"/>
    </source>
</evidence>
<dbReference type="RefSeq" id="WP_186952812.1">
    <property type="nucleotide sequence ID" value="NZ_JACOFX010000002.1"/>
</dbReference>
<feature type="domain" description="Histidine kinase/HSP90-like ATPase" evidence="2">
    <location>
        <begin position="24"/>
        <end position="143"/>
    </location>
</feature>
<keyword evidence="3" id="KW-0067">ATP-binding</keyword>
<evidence type="ECO:0000259" key="2">
    <source>
        <dbReference type="Pfam" id="PF13581"/>
    </source>
</evidence>
<accession>A0ABR6Z6Z7</accession>
<proteinExistence type="predicted"/>
<dbReference type="CDD" id="cd16936">
    <property type="entry name" value="HATPase_RsbW-like"/>
    <property type="match status" value="1"/>
</dbReference>
<keyword evidence="4" id="KW-1185">Reference proteome</keyword>
<dbReference type="EMBL" id="JACOFX010000002">
    <property type="protein sequence ID" value="MBC3907359.1"/>
    <property type="molecule type" value="Genomic_DNA"/>
</dbReference>
<dbReference type="Proteomes" id="UP000646911">
    <property type="component" value="Unassembled WGS sequence"/>
</dbReference>
<evidence type="ECO:0000313" key="3">
    <source>
        <dbReference type="EMBL" id="MBC3907359.1"/>
    </source>
</evidence>
<keyword evidence="1" id="KW-0418">Kinase</keyword>
<dbReference type="InterPro" id="IPR003594">
    <property type="entry name" value="HATPase_dom"/>
</dbReference>
<comment type="caution">
    <text evidence="3">The sequence shown here is derived from an EMBL/GenBank/DDBJ whole genome shotgun (WGS) entry which is preliminary data.</text>
</comment>
<evidence type="ECO:0000256" key="1">
    <source>
        <dbReference type="ARBA" id="ARBA00022527"/>
    </source>
</evidence>
<reference evidence="3 4" key="1">
    <citation type="submission" date="2020-08" db="EMBL/GenBank/DDBJ databases">
        <title>Novel species isolated from subtropical streams in China.</title>
        <authorList>
            <person name="Lu H."/>
        </authorList>
    </citation>
    <scope>NUCLEOTIDE SEQUENCE [LARGE SCALE GENOMIC DNA]</scope>
    <source>
        <strain evidence="3 4">NL8W</strain>
    </source>
</reference>
<keyword evidence="3" id="KW-0547">Nucleotide-binding</keyword>
<dbReference type="InterPro" id="IPR036890">
    <property type="entry name" value="HATPase_C_sf"/>
</dbReference>
<dbReference type="SUPFAM" id="SSF55874">
    <property type="entry name" value="ATPase domain of HSP90 chaperone/DNA topoisomerase II/histidine kinase"/>
    <property type="match status" value="1"/>
</dbReference>
<dbReference type="InterPro" id="IPR050267">
    <property type="entry name" value="Anti-sigma-factor_SerPK"/>
</dbReference>
<dbReference type="Gene3D" id="3.30.565.10">
    <property type="entry name" value="Histidine kinase-like ATPase, C-terminal domain"/>
    <property type="match status" value="1"/>
</dbReference>